<evidence type="ECO:0000313" key="1">
    <source>
        <dbReference type="EMBL" id="SYW75431.1"/>
    </source>
</evidence>
<dbReference type="EMBL" id="ULHB01000007">
    <property type="protein sequence ID" value="SYW75431.1"/>
    <property type="molecule type" value="Genomic_DNA"/>
</dbReference>
<comment type="caution">
    <text evidence="1">The sequence shown here is derived from an EMBL/GenBank/DDBJ whole genome shotgun (WGS) entry which is preliminary data.</text>
</comment>
<dbReference type="AlphaFoldDB" id="A0A8H8QHR9"/>
<proteinExistence type="predicted"/>
<accession>A0A8H8QHR9</accession>
<organism evidence="1 2">
    <name type="scientific">Ustilago bromivora</name>
    <dbReference type="NCBI Taxonomy" id="307758"/>
    <lineage>
        <taxon>Eukaryota</taxon>
        <taxon>Fungi</taxon>
        <taxon>Dikarya</taxon>
        <taxon>Basidiomycota</taxon>
        <taxon>Ustilaginomycotina</taxon>
        <taxon>Ustilaginomycetes</taxon>
        <taxon>Ustilaginales</taxon>
        <taxon>Ustilaginaceae</taxon>
        <taxon>Ustilago</taxon>
    </lineage>
</organism>
<gene>
    <name evidence="1" type="ORF">UBRO2_00665</name>
</gene>
<protein>
    <submittedName>
        <fullName evidence="1">Probable Rga2 protein</fullName>
    </submittedName>
</protein>
<name>A0A8H8QHR9_9BASI</name>
<evidence type="ECO:0000313" key="2">
    <source>
        <dbReference type="Proteomes" id="UP000658997"/>
    </source>
</evidence>
<reference evidence="1" key="1">
    <citation type="submission" date="2018-08" db="EMBL/GenBank/DDBJ databases">
        <authorList>
            <person name="Guldener U."/>
        </authorList>
    </citation>
    <scope>NUCLEOTIDE SEQUENCE</scope>
    <source>
        <strain evidence="1">UB2</strain>
    </source>
</reference>
<sequence>MERFRAGIRASTITKEQLRRRMTGPRPKWIDLVDPIKPTAAHFLEEHFFRCPADTPRISRRWVDRSYPRTIRSHQSNQNRMSPLAYHTFENRFGRFKDLAWKVSHPGLEKIWTFLSTLKLPTQGLLYTDAIDCVNAFTSVINMDQCPRRLRRKRF</sequence>
<dbReference type="Proteomes" id="UP000658997">
    <property type="component" value="Unassembled WGS sequence"/>
</dbReference>
<keyword evidence="2" id="KW-1185">Reference proteome</keyword>